<name>A0AAD9IUG2_9ANNE</name>
<keyword evidence="2" id="KW-1185">Reference proteome</keyword>
<comment type="caution">
    <text evidence="1">The sequence shown here is derived from an EMBL/GenBank/DDBJ whole genome shotgun (WGS) entry which is preliminary data.</text>
</comment>
<organism evidence="1 2">
    <name type="scientific">Paralvinella palmiformis</name>
    <dbReference type="NCBI Taxonomy" id="53620"/>
    <lineage>
        <taxon>Eukaryota</taxon>
        <taxon>Metazoa</taxon>
        <taxon>Spiralia</taxon>
        <taxon>Lophotrochozoa</taxon>
        <taxon>Annelida</taxon>
        <taxon>Polychaeta</taxon>
        <taxon>Sedentaria</taxon>
        <taxon>Canalipalpata</taxon>
        <taxon>Terebellida</taxon>
        <taxon>Terebelliformia</taxon>
        <taxon>Alvinellidae</taxon>
        <taxon>Paralvinella</taxon>
    </lineage>
</organism>
<dbReference type="AlphaFoldDB" id="A0AAD9IUG2"/>
<dbReference type="EMBL" id="JAODUP010001245">
    <property type="protein sequence ID" value="KAK2140796.1"/>
    <property type="molecule type" value="Genomic_DNA"/>
</dbReference>
<reference evidence="1" key="1">
    <citation type="journal article" date="2023" name="Mol. Biol. Evol.">
        <title>Third-Generation Sequencing Reveals the Adaptive Role of the Epigenome in Three Deep-Sea Polychaetes.</title>
        <authorList>
            <person name="Perez M."/>
            <person name="Aroh O."/>
            <person name="Sun Y."/>
            <person name="Lan Y."/>
            <person name="Juniper S.K."/>
            <person name="Young C.R."/>
            <person name="Angers B."/>
            <person name="Qian P.Y."/>
        </authorList>
    </citation>
    <scope>NUCLEOTIDE SEQUENCE</scope>
    <source>
        <strain evidence="1">P08H-3</strain>
    </source>
</reference>
<dbReference type="Proteomes" id="UP001208570">
    <property type="component" value="Unassembled WGS sequence"/>
</dbReference>
<sequence length="173" mass="19712">MSNKANVRIHKQRLLQVQHPDEITKLPQAKRDKPVISDEKLDNEIIAHFKDEGGACGTKDMSCNDSLLIHVIWSRIGYSDNWQWDAYRENCSVTDPTCYKDVDQPVDACENSPSCSLDTCSNVTTQKIPCTGVYPTNFLRINYTCVERGEVPCRRSVPIYEELIVHQDEVKGH</sequence>
<accession>A0AAD9IUG2</accession>
<evidence type="ECO:0000313" key="1">
    <source>
        <dbReference type="EMBL" id="KAK2140796.1"/>
    </source>
</evidence>
<protein>
    <recommendedName>
        <fullName evidence="3">SUEL-type lectin domain-containing protein</fullName>
    </recommendedName>
</protein>
<proteinExistence type="predicted"/>
<gene>
    <name evidence="1" type="ORF">LSH36_1244g00014</name>
</gene>
<evidence type="ECO:0000313" key="2">
    <source>
        <dbReference type="Proteomes" id="UP001208570"/>
    </source>
</evidence>
<evidence type="ECO:0008006" key="3">
    <source>
        <dbReference type="Google" id="ProtNLM"/>
    </source>
</evidence>